<dbReference type="GO" id="GO:0005737">
    <property type="term" value="C:cytoplasm"/>
    <property type="evidence" value="ECO:0007669"/>
    <property type="project" value="TreeGrafter"/>
</dbReference>
<keyword evidence="2" id="KW-0863">Zinc-finger</keyword>
<evidence type="ECO:0000256" key="3">
    <source>
        <dbReference type="ARBA" id="ARBA00022833"/>
    </source>
</evidence>
<dbReference type="InterPro" id="IPR035896">
    <property type="entry name" value="AN1-like_Znf"/>
</dbReference>
<gene>
    <name evidence="6" type="ORF">BCR33DRAFT_714515</name>
</gene>
<dbReference type="Gene3D" id="4.10.1110.10">
    <property type="entry name" value="AN1-like Zinc finger"/>
    <property type="match status" value="2"/>
</dbReference>
<dbReference type="SUPFAM" id="SSF118310">
    <property type="entry name" value="AN1-like Zinc finger"/>
    <property type="match status" value="2"/>
</dbReference>
<dbReference type="PANTHER" id="PTHR14677">
    <property type="entry name" value="ARSENITE INDUCUBLE RNA ASSOCIATED PROTEIN AIP-1-RELATED"/>
    <property type="match status" value="1"/>
</dbReference>
<evidence type="ECO:0000256" key="2">
    <source>
        <dbReference type="ARBA" id="ARBA00022771"/>
    </source>
</evidence>
<evidence type="ECO:0000256" key="4">
    <source>
        <dbReference type="SAM" id="MobiDB-lite"/>
    </source>
</evidence>
<evidence type="ECO:0000259" key="5">
    <source>
        <dbReference type="SMART" id="SM00154"/>
    </source>
</evidence>
<protein>
    <recommendedName>
        <fullName evidence="5">AN1-type domain-containing protein</fullName>
    </recommendedName>
</protein>
<organism evidence="6 7">
    <name type="scientific">Rhizoclosmatium globosum</name>
    <dbReference type="NCBI Taxonomy" id="329046"/>
    <lineage>
        <taxon>Eukaryota</taxon>
        <taxon>Fungi</taxon>
        <taxon>Fungi incertae sedis</taxon>
        <taxon>Chytridiomycota</taxon>
        <taxon>Chytridiomycota incertae sedis</taxon>
        <taxon>Chytridiomycetes</taxon>
        <taxon>Chytridiales</taxon>
        <taxon>Chytriomycetaceae</taxon>
        <taxon>Rhizoclosmatium</taxon>
    </lineage>
</organism>
<feature type="domain" description="AN1-type" evidence="5">
    <location>
        <begin position="135"/>
        <end position="167"/>
    </location>
</feature>
<dbReference type="InterPro" id="IPR000058">
    <property type="entry name" value="Znf_AN1"/>
</dbReference>
<dbReference type="STRING" id="329046.A0A1Y2CM48"/>
<dbReference type="Pfam" id="PF01428">
    <property type="entry name" value="zf-AN1"/>
    <property type="match status" value="2"/>
</dbReference>
<accession>A0A1Y2CM48</accession>
<feature type="domain" description="AN1-type" evidence="5">
    <location>
        <begin position="30"/>
        <end position="70"/>
    </location>
</feature>
<dbReference type="AlphaFoldDB" id="A0A1Y2CM48"/>
<dbReference type="GO" id="GO:0008270">
    <property type="term" value="F:zinc ion binding"/>
    <property type="evidence" value="ECO:0007669"/>
    <property type="project" value="UniProtKB-KW"/>
</dbReference>
<keyword evidence="1" id="KW-0479">Metal-binding</keyword>
<evidence type="ECO:0000313" key="6">
    <source>
        <dbReference type="EMBL" id="ORY48080.1"/>
    </source>
</evidence>
<feature type="region of interest" description="Disordered" evidence="4">
    <location>
        <begin position="189"/>
        <end position="214"/>
    </location>
</feature>
<dbReference type="Proteomes" id="UP000193642">
    <property type="component" value="Unassembled WGS sequence"/>
</dbReference>
<comment type="caution">
    <text evidence="6">The sequence shown here is derived from an EMBL/GenBank/DDBJ whole genome shotgun (WGS) entry which is preliminary data.</text>
</comment>
<reference evidence="6 7" key="1">
    <citation type="submission" date="2016-07" db="EMBL/GenBank/DDBJ databases">
        <title>Pervasive Adenine N6-methylation of Active Genes in Fungi.</title>
        <authorList>
            <consortium name="DOE Joint Genome Institute"/>
            <person name="Mondo S.J."/>
            <person name="Dannebaum R.O."/>
            <person name="Kuo R.C."/>
            <person name="Labutti K."/>
            <person name="Haridas S."/>
            <person name="Kuo A."/>
            <person name="Salamov A."/>
            <person name="Ahrendt S.R."/>
            <person name="Lipzen A."/>
            <person name="Sullivan W."/>
            <person name="Andreopoulos W.B."/>
            <person name="Clum A."/>
            <person name="Lindquist E."/>
            <person name="Daum C."/>
            <person name="Ramamoorthy G.K."/>
            <person name="Gryganskyi A."/>
            <person name="Culley D."/>
            <person name="Magnuson J.K."/>
            <person name="James T.Y."/>
            <person name="O'Malley M.A."/>
            <person name="Stajich J.E."/>
            <person name="Spatafora J.W."/>
            <person name="Visel A."/>
            <person name="Grigoriev I.V."/>
        </authorList>
    </citation>
    <scope>NUCLEOTIDE SEQUENCE [LARGE SCALE GENOMIC DNA]</scope>
    <source>
        <strain evidence="6 7">JEL800</strain>
    </source>
</reference>
<proteinExistence type="predicted"/>
<evidence type="ECO:0000313" key="7">
    <source>
        <dbReference type="Proteomes" id="UP000193642"/>
    </source>
</evidence>
<name>A0A1Y2CM48_9FUNG</name>
<dbReference type="EMBL" id="MCGO01000012">
    <property type="protein sequence ID" value="ORY48080.1"/>
    <property type="molecule type" value="Genomic_DNA"/>
</dbReference>
<evidence type="ECO:0000256" key="1">
    <source>
        <dbReference type="ARBA" id="ARBA00022723"/>
    </source>
</evidence>
<dbReference type="OrthoDB" id="431929at2759"/>
<keyword evidence="7" id="KW-1185">Reference proteome</keyword>
<sequence length="268" mass="28277">MNALTGFTTTATSTDSAGAGSGGLHMGRHCEADGCNRLDFLPFKCHLCQGTYCDTHTKFSFHKNCQGIQNNTVVECPVCMKPIGGTSTTMQSMTEINNIISAHIDSGCIDVAALESQQRKREKQCAGFTKPGVRCKEPHMTQCKQCQGQFCARHRFYEDHNCPAGNGSAKNSPNLSPATVAAKSKAAAAAQSRANSSNPSPRIGNSANGSSSSVNKDSVAVVCPVCRKEVDGVKSGMNPSQVNNVVNQHIDAGCPAPKKKGVLGWLGL</sequence>
<dbReference type="PANTHER" id="PTHR14677:SF20">
    <property type="entry name" value="ZINC FINGER AN1-TYPE CONTAINING 2A-RELATED"/>
    <property type="match status" value="1"/>
</dbReference>
<dbReference type="SMART" id="SM00154">
    <property type="entry name" value="ZnF_AN1"/>
    <property type="match status" value="2"/>
</dbReference>
<keyword evidence="3" id="KW-0862">Zinc</keyword>